<reference evidence="1" key="1">
    <citation type="submission" date="2021-01" db="EMBL/GenBank/DDBJ databases">
        <title>YIM 132084 draft genome.</title>
        <authorList>
            <person name="An D."/>
        </authorList>
    </citation>
    <scope>NUCLEOTIDE SEQUENCE</scope>
    <source>
        <strain evidence="1">YIM 132084</strain>
    </source>
</reference>
<dbReference type="RefSeq" id="WP_205260500.1">
    <property type="nucleotide sequence ID" value="NZ_JAERWK010000011.1"/>
</dbReference>
<evidence type="ECO:0000313" key="1">
    <source>
        <dbReference type="EMBL" id="MBM9467541.1"/>
    </source>
</evidence>
<dbReference type="EMBL" id="JAERWK010000011">
    <property type="protein sequence ID" value="MBM9467541.1"/>
    <property type="molecule type" value="Genomic_DNA"/>
</dbReference>
<proteinExistence type="predicted"/>
<keyword evidence="2" id="KW-1185">Reference proteome</keyword>
<comment type="caution">
    <text evidence="1">The sequence shown here is derived from an EMBL/GenBank/DDBJ whole genome shotgun (WGS) entry which is preliminary data.</text>
</comment>
<organism evidence="1 2">
    <name type="scientific">Nakamurella leprariae</name>
    <dbReference type="NCBI Taxonomy" id="2803911"/>
    <lineage>
        <taxon>Bacteria</taxon>
        <taxon>Bacillati</taxon>
        <taxon>Actinomycetota</taxon>
        <taxon>Actinomycetes</taxon>
        <taxon>Nakamurellales</taxon>
        <taxon>Nakamurellaceae</taxon>
        <taxon>Nakamurella</taxon>
    </lineage>
</organism>
<accession>A0A938YDF2</accession>
<dbReference type="SUPFAM" id="SSF48208">
    <property type="entry name" value="Six-hairpin glycosidases"/>
    <property type="match status" value="1"/>
</dbReference>
<name>A0A938YDF2_9ACTN</name>
<dbReference type="GO" id="GO:0005975">
    <property type="term" value="P:carbohydrate metabolic process"/>
    <property type="evidence" value="ECO:0007669"/>
    <property type="project" value="InterPro"/>
</dbReference>
<dbReference type="AlphaFoldDB" id="A0A938YDF2"/>
<evidence type="ECO:0000313" key="2">
    <source>
        <dbReference type="Proteomes" id="UP000663792"/>
    </source>
</evidence>
<protein>
    <submittedName>
        <fullName evidence="1">Uncharacterized protein</fullName>
    </submittedName>
</protein>
<dbReference type="InterPro" id="IPR008928">
    <property type="entry name" value="6-hairpin_glycosidase_sf"/>
</dbReference>
<dbReference type="Proteomes" id="UP000663792">
    <property type="component" value="Unassembled WGS sequence"/>
</dbReference>
<gene>
    <name evidence="1" type="ORF">JL106_09655</name>
</gene>
<sequence>MTTVLTGLSVDAGSAAAEPATATDRAWTWVRSMLDSPTPVASASTITPDRDYPVDWTGPVTGRIVVRGLTQPAVTPGTVALDPASASAAADPDHRGVVSGSVALPAQAGRWIIQVYRADGGVRTQAPRQALVGPDGRFTVDLAGLTPGPGRWEFGVLDAAAAYAPTGEPWPAGDRVAGWEVRAFATTDTTYPVGTGSVQPDGTFTVPATAIGMKSFQLVDVSTGTPVVLAEHAPDTGLVRSYAGPGQSPLTHTYDQALALHAALLVGDEVTAARLTRGLAALQVQSGAQAGAFVSAAPQWNPAGGQQHVRTGNTAVAVAALLAYVRDADATDPVRVTAVTAAEAGLSWLAAHRITAGTAAGLIAGGAGDVVGGTFSPDVPLGWVSTEHNLDAWQAFRAAAAVLDCTDCAATADGLAAGLRTQLWHVTEHRFRQGLTADGTPDDVDALDVNAWGALFLQGTSATSGSAGPTAAAALAATAPFAVTDGAASGYLPFRAQPSMPSPVAAVWVEGTCSVALAQSRTGDAAAASSTLAGVAGLQRADGSFPAATAEDPFTGYSPASSVAATSWFLLASAAGDPRSIWA</sequence>